<protein>
    <submittedName>
        <fullName evidence="5">Acetate--CoA ligase family protein</fullName>
    </submittedName>
</protein>
<dbReference type="InterPro" id="IPR032875">
    <property type="entry name" value="Succ_CoA_lig_flav_dom"/>
</dbReference>
<gene>
    <name evidence="5" type="ORF">NJQ99_11240</name>
</gene>
<keyword evidence="1" id="KW-0816">Tricarboxylic acid cycle</keyword>
<comment type="similarity">
    <text evidence="2">In the N-terminal section; belongs to the acetate CoA ligase alpha subunit family.</text>
</comment>
<dbReference type="Pfam" id="PF13549">
    <property type="entry name" value="ATP-grasp_5"/>
    <property type="match status" value="1"/>
</dbReference>
<feature type="domain" description="ATP-grasp" evidence="4">
    <location>
        <begin position="491"/>
        <end position="527"/>
    </location>
</feature>
<dbReference type="GO" id="GO:0046872">
    <property type="term" value="F:metal ion binding"/>
    <property type="evidence" value="ECO:0007669"/>
    <property type="project" value="InterPro"/>
</dbReference>
<evidence type="ECO:0000259" key="4">
    <source>
        <dbReference type="PROSITE" id="PS50975"/>
    </source>
</evidence>
<keyword evidence="5" id="KW-0436">Ligase</keyword>
<reference evidence="5" key="1">
    <citation type="submission" date="2022-06" db="EMBL/GenBank/DDBJ databases">
        <title>Isolation and Genomics of Futiania mangrovii gen. nov., sp. nov., a Rare and Metabolically-versatile member in the Class Alphaproteobacteria.</title>
        <authorList>
            <person name="Liu L."/>
            <person name="Huang W.-C."/>
            <person name="Pan J."/>
            <person name="Li J."/>
            <person name="Huang Y."/>
            <person name="Du H."/>
            <person name="Liu Y."/>
            <person name="Li M."/>
        </authorList>
    </citation>
    <scope>NUCLEOTIDE SEQUENCE</scope>
    <source>
        <strain evidence="5">FT118</strain>
    </source>
</reference>
<dbReference type="Pfam" id="PF13380">
    <property type="entry name" value="CoA_binding_2"/>
    <property type="match status" value="1"/>
</dbReference>
<sequence length="715" mass="74376">MTVPARGAEALTRMFQPRSVAIVGASDDPARISGRALRFLREAGFAGGLYPVNPRRETVQGLRAYPSVADIPEVPDVGLIAVPAAMALDAVRDCAAKGMAGVYVFSSGFSEAGVEGAKAQAEILRVAREAGMRVLGPNCLGAFNSEIGFFGMFATSLDRGLPSPGPVAVVSQSGAHGQHIAYMARQRGLGVTYCITTGNEMDVDAAEVLDWVVRQPDVKVVMVYAEGVRDGARLVSALKTARALKKPVVFMKVGSSAAGARAVSSHTSALAGADAIHDAVLRQYGAWRAVSTQDQVDIAYACAWGIYPASGRVGLVSVSGGGGVQMADFAERFGLDAAPMPEGARAKLREIMPHAAPENPFDVTGQIVNDASLMERALRVLCTDTDYDVLAGYFTTVALDRGATGRLRDAILKGTEGHDRLIVLCMLADPETVRAYEEAGFLVYEDPYRAMAAVAALRFFAESFARAEEAAAPLPPACARPGGPLDEVAARRLLAEAGLPVLPETLAASADEAAAAADAMGYPVAMKIVSPDIAHKTEIGGVLLNVADRAAVRAGFDTLTSRARDAAPGARLSGILVTPMARKGVETIVGVTVDPTFGPVVMFGLGGVFVEVFRDVCFRAAPFGVEEARAMIPETKAASLLAGARGAPAADVEALAHALAAVSRFAAANAHWLDSIDINPFLVLPAGEGALALDAVIVPSPDAPGDAADEERKAS</sequence>
<dbReference type="PANTHER" id="PTHR42793">
    <property type="entry name" value="COA BINDING DOMAIN CONTAINING PROTEIN"/>
    <property type="match status" value="1"/>
</dbReference>
<evidence type="ECO:0000313" key="5">
    <source>
        <dbReference type="EMBL" id="MCP1336986.1"/>
    </source>
</evidence>
<comment type="caution">
    <text evidence="5">The sequence shown here is derived from an EMBL/GenBank/DDBJ whole genome shotgun (WGS) entry which is preliminary data.</text>
</comment>
<name>A0A9J6PLR5_9PROT</name>
<dbReference type="InterPro" id="IPR016102">
    <property type="entry name" value="Succinyl-CoA_synth-like"/>
</dbReference>
<dbReference type="EMBL" id="JAMZFT010000002">
    <property type="protein sequence ID" value="MCP1336986.1"/>
    <property type="molecule type" value="Genomic_DNA"/>
</dbReference>
<keyword evidence="3" id="KW-0067">ATP-binding</keyword>
<dbReference type="InterPro" id="IPR011761">
    <property type="entry name" value="ATP-grasp"/>
</dbReference>
<evidence type="ECO:0000256" key="2">
    <source>
        <dbReference type="ARBA" id="ARBA00060888"/>
    </source>
</evidence>
<evidence type="ECO:0000256" key="1">
    <source>
        <dbReference type="ARBA" id="ARBA00022532"/>
    </source>
</evidence>
<dbReference type="FunFam" id="3.30.1490.20:FF:000020">
    <property type="entry name" value="Protein lysine acetyltransferase"/>
    <property type="match status" value="1"/>
</dbReference>
<dbReference type="GO" id="GO:0005524">
    <property type="term" value="F:ATP binding"/>
    <property type="evidence" value="ECO:0007669"/>
    <property type="project" value="UniProtKB-UniRule"/>
</dbReference>
<proteinExistence type="inferred from homology"/>
<dbReference type="InterPro" id="IPR003781">
    <property type="entry name" value="CoA-bd"/>
</dbReference>
<dbReference type="PROSITE" id="PS50975">
    <property type="entry name" value="ATP_GRASP"/>
    <property type="match status" value="1"/>
</dbReference>
<dbReference type="AlphaFoldDB" id="A0A9J6PLR5"/>
<evidence type="ECO:0000256" key="3">
    <source>
        <dbReference type="PROSITE-ProRule" id="PRU00409"/>
    </source>
</evidence>
<dbReference type="SMART" id="SM00881">
    <property type="entry name" value="CoA_binding"/>
    <property type="match status" value="1"/>
</dbReference>
<dbReference type="SUPFAM" id="SSF56059">
    <property type="entry name" value="Glutathione synthetase ATP-binding domain-like"/>
    <property type="match status" value="1"/>
</dbReference>
<dbReference type="InterPro" id="IPR036291">
    <property type="entry name" value="NAD(P)-bd_dom_sf"/>
</dbReference>
<evidence type="ECO:0000313" key="6">
    <source>
        <dbReference type="Proteomes" id="UP001055804"/>
    </source>
</evidence>
<dbReference type="Gene3D" id="3.30.470.20">
    <property type="entry name" value="ATP-grasp fold, B domain"/>
    <property type="match status" value="1"/>
</dbReference>
<dbReference type="PANTHER" id="PTHR42793:SF4">
    <property type="entry name" value="BLL6376 PROTEIN"/>
    <property type="match status" value="1"/>
</dbReference>
<organism evidence="5 6">
    <name type="scientific">Futiania mangrovi</name>
    <dbReference type="NCBI Taxonomy" id="2959716"/>
    <lineage>
        <taxon>Bacteria</taxon>
        <taxon>Pseudomonadati</taxon>
        <taxon>Pseudomonadota</taxon>
        <taxon>Alphaproteobacteria</taxon>
        <taxon>Futianiales</taxon>
        <taxon>Futianiaceae</taxon>
        <taxon>Futiania</taxon>
    </lineage>
</organism>
<dbReference type="RefSeq" id="WP_269332925.1">
    <property type="nucleotide sequence ID" value="NZ_JAMZFT010000002.1"/>
</dbReference>
<keyword evidence="6" id="KW-1185">Reference proteome</keyword>
<dbReference type="Proteomes" id="UP001055804">
    <property type="component" value="Unassembled WGS sequence"/>
</dbReference>
<dbReference type="Gene3D" id="3.40.50.261">
    <property type="entry name" value="Succinyl-CoA synthetase domains"/>
    <property type="match status" value="2"/>
</dbReference>
<accession>A0A9J6PLR5</accession>
<dbReference type="SUPFAM" id="SSF52210">
    <property type="entry name" value="Succinyl-CoA synthetase domains"/>
    <property type="match status" value="2"/>
</dbReference>
<dbReference type="GO" id="GO:0006099">
    <property type="term" value="P:tricarboxylic acid cycle"/>
    <property type="evidence" value="ECO:0007669"/>
    <property type="project" value="UniProtKB-KW"/>
</dbReference>
<dbReference type="GO" id="GO:0016874">
    <property type="term" value="F:ligase activity"/>
    <property type="evidence" value="ECO:0007669"/>
    <property type="project" value="UniProtKB-KW"/>
</dbReference>
<dbReference type="SUPFAM" id="SSF51735">
    <property type="entry name" value="NAD(P)-binding Rossmann-fold domains"/>
    <property type="match status" value="1"/>
</dbReference>
<dbReference type="Pfam" id="PF13607">
    <property type="entry name" value="Succ_CoA_lig"/>
    <property type="match status" value="1"/>
</dbReference>
<dbReference type="Gene3D" id="3.30.1490.20">
    <property type="entry name" value="ATP-grasp fold, A domain"/>
    <property type="match status" value="1"/>
</dbReference>
<dbReference type="InterPro" id="IPR013815">
    <property type="entry name" value="ATP_grasp_subdomain_1"/>
</dbReference>
<dbReference type="Gene3D" id="3.40.50.720">
    <property type="entry name" value="NAD(P)-binding Rossmann-like Domain"/>
    <property type="match status" value="1"/>
</dbReference>
<keyword evidence="3" id="KW-0547">Nucleotide-binding</keyword>